<dbReference type="PRINTS" id="PR00039">
    <property type="entry name" value="HTHLYSR"/>
</dbReference>
<organism evidence="6 8">
    <name type="scientific">Pseudomonas trivialis</name>
    <dbReference type="NCBI Taxonomy" id="200450"/>
    <lineage>
        <taxon>Bacteria</taxon>
        <taxon>Pseudomonadati</taxon>
        <taxon>Pseudomonadota</taxon>
        <taxon>Gammaproteobacteria</taxon>
        <taxon>Pseudomonadales</taxon>
        <taxon>Pseudomonadaceae</taxon>
        <taxon>Pseudomonas</taxon>
    </lineage>
</organism>
<dbReference type="SUPFAM" id="SSF53850">
    <property type="entry name" value="Periplasmic binding protein-like II"/>
    <property type="match status" value="1"/>
</dbReference>
<dbReference type="Proteomes" id="UP000052019">
    <property type="component" value="Unassembled WGS sequence"/>
</dbReference>
<evidence type="ECO:0000256" key="4">
    <source>
        <dbReference type="ARBA" id="ARBA00023163"/>
    </source>
</evidence>
<evidence type="ECO:0000313" key="6">
    <source>
        <dbReference type="EMBL" id="KRP59243.1"/>
    </source>
</evidence>
<keyword evidence="4" id="KW-0804">Transcription</keyword>
<dbReference type="GO" id="GO:0003677">
    <property type="term" value="F:DNA binding"/>
    <property type="evidence" value="ECO:0007669"/>
    <property type="project" value="UniProtKB-KW"/>
</dbReference>
<reference evidence="7 9" key="2">
    <citation type="submission" date="2016-10" db="EMBL/GenBank/DDBJ databases">
        <authorList>
            <person name="Varghese N."/>
            <person name="Submissions S."/>
        </authorList>
    </citation>
    <scope>NUCLEOTIDE SEQUENCE [LARGE SCALE GENOMIC DNA]</scope>
    <source>
        <strain evidence="7 9">BS3111</strain>
    </source>
</reference>
<evidence type="ECO:0000259" key="5">
    <source>
        <dbReference type="PROSITE" id="PS50931"/>
    </source>
</evidence>
<protein>
    <submittedName>
        <fullName evidence="7">DNA-binding transcriptional regulator, LysR family</fullName>
    </submittedName>
    <submittedName>
        <fullName evidence="6">LysR family transcriptional regulator</fullName>
    </submittedName>
</protein>
<evidence type="ECO:0000256" key="1">
    <source>
        <dbReference type="ARBA" id="ARBA00009437"/>
    </source>
</evidence>
<dbReference type="GO" id="GO:0003700">
    <property type="term" value="F:DNA-binding transcription factor activity"/>
    <property type="evidence" value="ECO:0007669"/>
    <property type="project" value="InterPro"/>
</dbReference>
<dbReference type="PANTHER" id="PTHR30419">
    <property type="entry name" value="HTH-TYPE TRANSCRIPTIONAL REGULATOR YBHD"/>
    <property type="match status" value="1"/>
</dbReference>
<dbReference type="Gene3D" id="3.40.190.290">
    <property type="match status" value="1"/>
</dbReference>
<dbReference type="InterPro" id="IPR000847">
    <property type="entry name" value="LysR_HTH_N"/>
</dbReference>
<keyword evidence="9" id="KW-1185">Reference proteome</keyword>
<dbReference type="PANTHER" id="PTHR30419:SF8">
    <property type="entry name" value="NITROGEN ASSIMILATION TRANSCRIPTIONAL ACTIVATOR-RELATED"/>
    <property type="match status" value="1"/>
</dbReference>
<dbReference type="RefSeq" id="WP_057008800.1">
    <property type="nucleotide sequence ID" value="NZ_JYLK01000010.1"/>
</dbReference>
<evidence type="ECO:0000313" key="8">
    <source>
        <dbReference type="Proteomes" id="UP000052019"/>
    </source>
</evidence>
<gene>
    <name evidence="7" type="ORF">SAMN04490205_3786</name>
    <name evidence="6" type="ORF">TU79_15630</name>
</gene>
<evidence type="ECO:0000256" key="2">
    <source>
        <dbReference type="ARBA" id="ARBA00023015"/>
    </source>
</evidence>
<dbReference type="GO" id="GO:0005829">
    <property type="term" value="C:cytosol"/>
    <property type="evidence" value="ECO:0007669"/>
    <property type="project" value="TreeGrafter"/>
</dbReference>
<dbReference type="Gene3D" id="1.10.10.10">
    <property type="entry name" value="Winged helix-like DNA-binding domain superfamily/Winged helix DNA-binding domain"/>
    <property type="match status" value="1"/>
</dbReference>
<keyword evidence="3 7" id="KW-0238">DNA-binding</keyword>
<dbReference type="PROSITE" id="PS50931">
    <property type="entry name" value="HTH_LYSR"/>
    <property type="match status" value="1"/>
</dbReference>
<dbReference type="SUPFAM" id="SSF46785">
    <property type="entry name" value="Winged helix' DNA-binding domain"/>
    <property type="match status" value="1"/>
</dbReference>
<dbReference type="InterPro" id="IPR036388">
    <property type="entry name" value="WH-like_DNA-bd_sf"/>
</dbReference>
<evidence type="ECO:0000256" key="3">
    <source>
        <dbReference type="ARBA" id="ARBA00023125"/>
    </source>
</evidence>
<dbReference type="EMBL" id="LT629760">
    <property type="protein sequence ID" value="SDS83075.1"/>
    <property type="molecule type" value="Genomic_DNA"/>
</dbReference>
<proteinExistence type="inferred from homology"/>
<keyword evidence="2" id="KW-0805">Transcription regulation</keyword>
<dbReference type="InterPro" id="IPR050950">
    <property type="entry name" value="HTH-type_LysR_regulators"/>
</dbReference>
<name>A0A0R2ZLD4_9PSED</name>
<dbReference type="AlphaFoldDB" id="A0A0R2ZLD4"/>
<sequence>MSDIDRVLRSNLKLKHLQLVVALDEFRHLGRSAEFLSLTQPAVSKSLAEIEKMFGLELFIRSTRGTRPTAYGEQVVRFARSVLVDFDRTCEDIASVASGGAGRIRVGAMVVATPGLLAGAVGRLKLSSPHTTVSIEEGDLTRLLPRLRTGELDLIVGRLEPGYSSPDLETQALYTDTMRVVVAADHPLATLAHPTWEHLATLPWVVPPAWASSRVKLNQMFYKHTLQPPADIIETSSFLVMMTFMRQRSCVCFVATKVAHYLESVGLGYTVPLEVPIELPPVGIILLRNGLRTPVADTLIKALHEQTMDIRGETAPQTQTV</sequence>
<dbReference type="Pfam" id="PF03466">
    <property type="entry name" value="LysR_substrate"/>
    <property type="match status" value="1"/>
</dbReference>
<accession>A0A0R2ZLD4</accession>
<comment type="similarity">
    <text evidence="1">Belongs to the LysR transcriptional regulatory family.</text>
</comment>
<evidence type="ECO:0000313" key="9">
    <source>
        <dbReference type="Proteomes" id="UP000183126"/>
    </source>
</evidence>
<dbReference type="EMBL" id="JYLK01000010">
    <property type="protein sequence ID" value="KRP59243.1"/>
    <property type="molecule type" value="Genomic_DNA"/>
</dbReference>
<dbReference type="Proteomes" id="UP000183126">
    <property type="component" value="Chromosome I"/>
</dbReference>
<dbReference type="PATRIC" id="fig|200450.4.peg.32"/>
<reference evidence="6 8" key="1">
    <citation type="submission" date="2015-02" db="EMBL/GenBank/DDBJ databases">
        <title>Two Pseudomonas sp. nov. isolated from raw milk.</title>
        <authorList>
            <person name="Wenning M."/>
            <person name="von Neubeck M."/>
            <person name="Huptas C."/>
            <person name="Scherer S."/>
        </authorList>
    </citation>
    <scope>NUCLEOTIDE SEQUENCE [LARGE SCALE GENOMIC DNA]</scope>
    <source>
        <strain evidence="6 8">DSM 14937</strain>
    </source>
</reference>
<dbReference type="InterPro" id="IPR005119">
    <property type="entry name" value="LysR_subst-bd"/>
</dbReference>
<dbReference type="InterPro" id="IPR036390">
    <property type="entry name" value="WH_DNA-bd_sf"/>
</dbReference>
<evidence type="ECO:0000313" key="7">
    <source>
        <dbReference type="EMBL" id="SDS83075.1"/>
    </source>
</evidence>
<feature type="domain" description="HTH lysR-type" evidence="5">
    <location>
        <begin position="12"/>
        <end position="69"/>
    </location>
</feature>
<dbReference type="Pfam" id="PF00126">
    <property type="entry name" value="HTH_1"/>
    <property type="match status" value="1"/>
</dbReference>